<comment type="cofactor">
    <cofactor evidence="1 13">
        <name>heme</name>
        <dbReference type="ChEBI" id="CHEBI:30413"/>
    </cofactor>
</comment>
<dbReference type="SUPFAM" id="SSF48264">
    <property type="entry name" value="Cytochrome P450"/>
    <property type="match status" value="1"/>
</dbReference>
<feature type="binding site" description="axial binding residue" evidence="13">
    <location>
        <position position="446"/>
    </location>
    <ligand>
        <name>heme</name>
        <dbReference type="ChEBI" id="CHEBI:30413"/>
    </ligand>
    <ligandPart>
        <name>Fe</name>
        <dbReference type="ChEBI" id="CHEBI:18248"/>
    </ligandPart>
</feature>
<protein>
    <recommendedName>
        <fullName evidence="18">Cytochrome P450</fullName>
    </recommendedName>
</protein>
<evidence type="ECO:0008006" key="18">
    <source>
        <dbReference type="Google" id="ProtNLM"/>
    </source>
</evidence>
<sequence length="510" mass="59209">MDNLSIFLCFVIGLISFVLISFKKRYTYWKDRGVPYLEPTIPFGNLPPRQAHFKDIMEPFYKQKKPGAPFMGAYFFRTPVVIATDLDFVQNVLVKDFSNFHERGMYVNEEDDPLSGHMFSLDGEKWKSLRAKLSPTFTSGKMKFMFPTVVDVANRFNSTLSEILETESELEVRNVLARFTTDVIGTCAFGIECNSLKTPNSDFRKYGSKIFDEPLHGSLVQLFLMQYPKIAKKLHLRVFHKEVEEFFMGLVRETIDYREKNNVRRNDFMDLLIQLKNGEALDEHSQKLGRVTFGEIVAQAFLFFIAGFETSSTTMLFALYELALNQDVQEKARQEIETVLSKHEEKLTYEAVKDMVYVDRIISETLRKYPPVVNLIRQAVRDYRVPGTKIIIEKGTAVFIPDFNIQRDPKIFPNPDVFDPDRFTPEQIKARHPMAFLGFGEGPRNCVGLRFGRMQSRIGLITLLKNYRFKPCSKTPIPMVFDEKKTNFITKVWNAFENREIVNRLLFGFE</sequence>
<evidence type="ECO:0000256" key="2">
    <source>
        <dbReference type="ARBA" id="ARBA00004174"/>
    </source>
</evidence>
<dbReference type="InterPro" id="IPR050476">
    <property type="entry name" value="Insect_CytP450_Detox"/>
</dbReference>
<dbReference type="InterPro" id="IPR001128">
    <property type="entry name" value="Cyt_P450"/>
</dbReference>
<dbReference type="PRINTS" id="PR00385">
    <property type="entry name" value="P450"/>
</dbReference>
<dbReference type="PRINTS" id="PR00463">
    <property type="entry name" value="EP450I"/>
</dbReference>
<evidence type="ECO:0000256" key="14">
    <source>
        <dbReference type="RuleBase" id="RU000461"/>
    </source>
</evidence>
<gene>
    <name evidence="16" type="ORF">HERILL_LOCUS2728</name>
</gene>
<dbReference type="PANTHER" id="PTHR24292:SF103">
    <property type="entry name" value="CYTOCHROME P450 6BS1"/>
    <property type="match status" value="1"/>
</dbReference>
<dbReference type="InParanoid" id="A0A7R8YPJ0"/>
<dbReference type="InterPro" id="IPR002401">
    <property type="entry name" value="Cyt_P450_E_grp-I"/>
</dbReference>
<evidence type="ECO:0000256" key="12">
    <source>
        <dbReference type="ARBA" id="ARBA00023136"/>
    </source>
</evidence>
<evidence type="ECO:0000256" key="11">
    <source>
        <dbReference type="ARBA" id="ARBA00023033"/>
    </source>
</evidence>
<dbReference type="FunCoup" id="A0A7R8YPJ0">
    <property type="interactions" value="155"/>
</dbReference>
<dbReference type="GO" id="GO:0005506">
    <property type="term" value="F:iron ion binding"/>
    <property type="evidence" value="ECO:0007669"/>
    <property type="project" value="InterPro"/>
</dbReference>
<evidence type="ECO:0000256" key="13">
    <source>
        <dbReference type="PIRSR" id="PIRSR602401-1"/>
    </source>
</evidence>
<dbReference type="Pfam" id="PF00067">
    <property type="entry name" value="p450"/>
    <property type="match status" value="1"/>
</dbReference>
<evidence type="ECO:0000256" key="5">
    <source>
        <dbReference type="ARBA" id="ARBA00022617"/>
    </source>
</evidence>
<keyword evidence="15" id="KW-0812">Transmembrane</keyword>
<keyword evidence="6 13" id="KW-0479">Metal-binding</keyword>
<keyword evidence="10 13" id="KW-0408">Iron</keyword>
<keyword evidence="15" id="KW-1133">Transmembrane helix</keyword>
<name>A0A7R8YPJ0_HERIL</name>
<proteinExistence type="inferred from homology"/>
<evidence type="ECO:0000256" key="8">
    <source>
        <dbReference type="ARBA" id="ARBA00022848"/>
    </source>
</evidence>
<dbReference type="CDD" id="cd11056">
    <property type="entry name" value="CYP6-like"/>
    <property type="match status" value="1"/>
</dbReference>
<keyword evidence="12 15" id="KW-0472">Membrane</keyword>
<dbReference type="Proteomes" id="UP000594454">
    <property type="component" value="Chromosome 1"/>
</dbReference>
<keyword evidence="7" id="KW-0256">Endoplasmic reticulum</keyword>
<keyword evidence="11 14" id="KW-0503">Monooxygenase</keyword>
<reference evidence="16 17" key="1">
    <citation type="submission" date="2020-11" db="EMBL/GenBank/DDBJ databases">
        <authorList>
            <person name="Wallbank WR R."/>
            <person name="Pardo Diaz C."/>
            <person name="Kozak K."/>
            <person name="Martin S."/>
            <person name="Jiggins C."/>
            <person name="Moest M."/>
            <person name="Warren A I."/>
            <person name="Generalovic N T."/>
            <person name="Byers J.R.P. K."/>
            <person name="Montejo-Kovacevich G."/>
            <person name="Yen C E."/>
        </authorList>
    </citation>
    <scope>NUCLEOTIDE SEQUENCE [LARGE SCALE GENOMIC DNA]</scope>
</reference>
<dbReference type="PROSITE" id="PS00086">
    <property type="entry name" value="CYTOCHROME_P450"/>
    <property type="match status" value="1"/>
</dbReference>
<evidence type="ECO:0000256" key="3">
    <source>
        <dbReference type="ARBA" id="ARBA00004406"/>
    </source>
</evidence>
<evidence type="ECO:0000256" key="6">
    <source>
        <dbReference type="ARBA" id="ARBA00022723"/>
    </source>
</evidence>
<dbReference type="OrthoDB" id="2789670at2759"/>
<dbReference type="GO" id="GO:0016705">
    <property type="term" value="F:oxidoreductase activity, acting on paired donors, with incorporation or reduction of molecular oxygen"/>
    <property type="evidence" value="ECO:0007669"/>
    <property type="project" value="InterPro"/>
</dbReference>
<dbReference type="InterPro" id="IPR017972">
    <property type="entry name" value="Cyt_P450_CS"/>
</dbReference>
<dbReference type="AlphaFoldDB" id="A0A7R8YPJ0"/>
<accession>A0A7R8YPJ0</accession>
<dbReference type="EMBL" id="LR899009">
    <property type="protein sequence ID" value="CAD7079515.1"/>
    <property type="molecule type" value="Genomic_DNA"/>
</dbReference>
<keyword evidence="8" id="KW-0492">Microsome</keyword>
<dbReference type="GO" id="GO:0020037">
    <property type="term" value="F:heme binding"/>
    <property type="evidence" value="ECO:0007669"/>
    <property type="project" value="InterPro"/>
</dbReference>
<feature type="transmembrane region" description="Helical" evidence="15">
    <location>
        <begin position="296"/>
        <end position="320"/>
    </location>
</feature>
<comment type="similarity">
    <text evidence="4 14">Belongs to the cytochrome P450 family.</text>
</comment>
<evidence type="ECO:0000256" key="15">
    <source>
        <dbReference type="SAM" id="Phobius"/>
    </source>
</evidence>
<keyword evidence="17" id="KW-1185">Reference proteome</keyword>
<dbReference type="Gene3D" id="1.10.630.10">
    <property type="entry name" value="Cytochrome P450"/>
    <property type="match status" value="1"/>
</dbReference>
<dbReference type="GO" id="GO:0004497">
    <property type="term" value="F:monooxygenase activity"/>
    <property type="evidence" value="ECO:0007669"/>
    <property type="project" value="UniProtKB-KW"/>
</dbReference>
<evidence type="ECO:0000256" key="7">
    <source>
        <dbReference type="ARBA" id="ARBA00022824"/>
    </source>
</evidence>
<evidence type="ECO:0000256" key="9">
    <source>
        <dbReference type="ARBA" id="ARBA00023002"/>
    </source>
</evidence>
<evidence type="ECO:0000256" key="10">
    <source>
        <dbReference type="ARBA" id="ARBA00023004"/>
    </source>
</evidence>
<dbReference type="InterPro" id="IPR036396">
    <property type="entry name" value="Cyt_P450_sf"/>
</dbReference>
<evidence type="ECO:0000256" key="1">
    <source>
        <dbReference type="ARBA" id="ARBA00001971"/>
    </source>
</evidence>
<organism evidence="16 17">
    <name type="scientific">Hermetia illucens</name>
    <name type="common">Black soldier fly</name>
    <dbReference type="NCBI Taxonomy" id="343691"/>
    <lineage>
        <taxon>Eukaryota</taxon>
        <taxon>Metazoa</taxon>
        <taxon>Ecdysozoa</taxon>
        <taxon>Arthropoda</taxon>
        <taxon>Hexapoda</taxon>
        <taxon>Insecta</taxon>
        <taxon>Pterygota</taxon>
        <taxon>Neoptera</taxon>
        <taxon>Endopterygota</taxon>
        <taxon>Diptera</taxon>
        <taxon>Brachycera</taxon>
        <taxon>Stratiomyomorpha</taxon>
        <taxon>Stratiomyidae</taxon>
        <taxon>Hermetiinae</taxon>
        <taxon>Hermetia</taxon>
    </lineage>
</organism>
<dbReference type="PANTHER" id="PTHR24292">
    <property type="entry name" value="CYTOCHROME P450"/>
    <property type="match status" value="1"/>
</dbReference>
<evidence type="ECO:0000313" key="16">
    <source>
        <dbReference type="EMBL" id="CAD7079515.1"/>
    </source>
</evidence>
<keyword evidence="5 13" id="KW-0349">Heme</keyword>
<evidence type="ECO:0000256" key="4">
    <source>
        <dbReference type="ARBA" id="ARBA00010617"/>
    </source>
</evidence>
<comment type="subcellular location">
    <subcellularLocation>
        <location evidence="3">Endoplasmic reticulum membrane</location>
        <topology evidence="3">Peripheral membrane protein</topology>
    </subcellularLocation>
    <subcellularLocation>
        <location evidence="2">Microsome membrane</location>
        <topology evidence="2">Peripheral membrane protein</topology>
    </subcellularLocation>
</comment>
<keyword evidence="9 14" id="KW-0560">Oxidoreductase</keyword>
<evidence type="ECO:0000313" key="17">
    <source>
        <dbReference type="Proteomes" id="UP000594454"/>
    </source>
</evidence>
<feature type="transmembrane region" description="Helical" evidence="15">
    <location>
        <begin position="6"/>
        <end position="22"/>
    </location>
</feature>
<dbReference type="GO" id="GO:0005789">
    <property type="term" value="C:endoplasmic reticulum membrane"/>
    <property type="evidence" value="ECO:0007669"/>
    <property type="project" value="UniProtKB-SubCell"/>
</dbReference>
<dbReference type="FunFam" id="1.10.630.10:FF:000042">
    <property type="entry name" value="Cytochrome P450"/>
    <property type="match status" value="1"/>
</dbReference>